<dbReference type="InterPro" id="IPR005043">
    <property type="entry name" value="XPO2_C"/>
</dbReference>
<dbReference type="OrthoDB" id="3268246at2759"/>
<dbReference type="GO" id="GO:0005829">
    <property type="term" value="C:cytosol"/>
    <property type="evidence" value="ECO:0007669"/>
    <property type="project" value="TreeGrafter"/>
</dbReference>
<dbReference type="GO" id="GO:0006611">
    <property type="term" value="P:protein export from nucleus"/>
    <property type="evidence" value="ECO:0007669"/>
    <property type="project" value="TreeGrafter"/>
</dbReference>
<evidence type="ECO:0000313" key="4">
    <source>
        <dbReference type="Proteomes" id="UP000298061"/>
    </source>
</evidence>
<dbReference type="GO" id="GO:0005635">
    <property type="term" value="C:nuclear envelope"/>
    <property type="evidence" value="ECO:0007669"/>
    <property type="project" value="TreeGrafter"/>
</dbReference>
<dbReference type="STRING" id="135208.A0A4Y9ZWC8"/>
<proteinExistence type="predicted"/>
<dbReference type="SUPFAM" id="SSF48371">
    <property type="entry name" value="ARM repeat"/>
    <property type="match status" value="1"/>
</dbReference>
<sequence>MIALSSPSDKAIRAQIAESVSLVAEIDFPHAWPELVDQLISSLNPENFDVNIGVLETAHSIFRPWRSQTRSDALFTTIILVIEKFATPYLQLFRFVMQQLFSAPLPPQPKLGLLAQATALLIDIYYDLTCQDLHPIFEDGHEEFFNAETGHFVRLMAWDPKELQTDPDETTPSLPSKIRTNILELTEMFVKLYPEVLSRSHAVETFVRAVWELIGGGRQLGISDDPSLRFISTAIRSGSYKDLFSSRDTISGLVQGVVVPNVAFREHDLEAFEDTPIEYVRGDLLLTEITTPRQAAGDVIKALVGSGLEVETTEIVSQWIKKGLDDFAARKGAEDGWKSKDSAIYLFESAAIRGGTISHGVTSTNPLLDVVQFFSDNIFQDLQANLGTVHPVLQVDAIRFLYTFRNGLTKEQLLSVLPLLAQHLQSDNAVVYTYAAIAIDRILGIRVENRPTFTYTDVREIAPNLLNVLLSKIEAASSPNKIAENDFLMRCVLRIILTARQTLAPGFDQILRRLVSILGIISQNPSNPQFDQYIFESISALMRFIGPTSPEAVVTFESTLFGPFTIILQQDIDQYIPYVFQILAQMLELHVGVPTDYRTLLPFLLTPAMWQQKGSVPGLVQLLKAFLARDAAQMVSTGQFTSVLAVVQQRLIPSKLNDGWGFELLQGVMRNIPPANLQQYFRPIIVTLLTRLQTSKTDSYVYQFVYFLLYTMAINVEGLGPDYVIRTVEEIQPGLWSQICANFVVPQVSKMQVKDRKVVMVGLVRMLTQSALMLQEPSVQAWPAAFTALARLFSQPAAVIDKASGDDAAGLTAIDYEEQTAGYQVAYSRLAAAATAPEDPVAYVGDERAFAGRELARIVAADPRVKSLVQKCDQNVVGPFLQALAGAGYAI</sequence>
<accession>A0A4Y9ZWC8</accession>
<dbReference type="Pfam" id="PF08506">
    <property type="entry name" value="Cse1"/>
    <property type="match status" value="1"/>
</dbReference>
<dbReference type="GO" id="GO:0005049">
    <property type="term" value="F:nuclear export signal receptor activity"/>
    <property type="evidence" value="ECO:0007669"/>
    <property type="project" value="TreeGrafter"/>
</dbReference>
<dbReference type="PANTHER" id="PTHR10997:SF8">
    <property type="entry name" value="EXPORTIN-2"/>
    <property type="match status" value="1"/>
</dbReference>
<dbReference type="EMBL" id="SFCI01000677">
    <property type="protein sequence ID" value="TFY78460.1"/>
    <property type="molecule type" value="Genomic_DNA"/>
</dbReference>
<dbReference type="GO" id="GO:0006606">
    <property type="term" value="P:protein import into nucleus"/>
    <property type="evidence" value="ECO:0007669"/>
    <property type="project" value="TreeGrafter"/>
</dbReference>
<dbReference type="Gene3D" id="1.25.10.10">
    <property type="entry name" value="Leucine-rich Repeat Variant"/>
    <property type="match status" value="1"/>
</dbReference>
<dbReference type="Pfam" id="PF03378">
    <property type="entry name" value="CAS_CSE1"/>
    <property type="match status" value="1"/>
</dbReference>
<dbReference type="Proteomes" id="UP000298061">
    <property type="component" value="Unassembled WGS sequence"/>
</dbReference>
<evidence type="ECO:0000259" key="1">
    <source>
        <dbReference type="Pfam" id="PF03378"/>
    </source>
</evidence>
<name>A0A4Y9ZWC8_9AGAM</name>
<comment type="caution">
    <text evidence="3">The sequence shown here is derived from an EMBL/GenBank/DDBJ whole genome shotgun (WGS) entry which is preliminary data.</text>
</comment>
<gene>
    <name evidence="3" type="ORF">EWM64_g5554</name>
</gene>
<evidence type="ECO:0000259" key="2">
    <source>
        <dbReference type="Pfam" id="PF08506"/>
    </source>
</evidence>
<protein>
    <recommendedName>
        <fullName evidence="5">Importin N-terminal domain-containing protein</fullName>
    </recommendedName>
</protein>
<dbReference type="AlphaFoldDB" id="A0A4Y9ZWC8"/>
<organism evidence="3 4">
    <name type="scientific">Hericium alpestre</name>
    <dbReference type="NCBI Taxonomy" id="135208"/>
    <lineage>
        <taxon>Eukaryota</taxon>
        <taxon>Fungi</taxon>
        <taxon>Dikarya</taxon>
        <taxon>Basidiomycota</taxon>
        <taxon>Agaricomycotina</taxon>
        <taxon>Agaricomycetes</taxon>
        <taxon>Russulales</taxon>
        <taxon>Hericiaceae</taxon>
        <taxon>Hericium</taxon>
    </lineage>
</organism>
<evidence type="ECO:0000313" key="3">
    <source>
        <dbReference type="EMBL" id="TFY78460.1"/>
    </source>
</evidence>
<dbReference type="InterPro" id="IPR016024">
    <property type="entry name" value="ARM-type_fold"/>
</dbReference>
<evidence type="ECO:0008006" key="5">
    <source>
        <dbReference type="Google" id="ProtNLM"/>
    </source>
</evidence>
<dbReference type="InterPro" id="IPR011989">
    <property type="entry name" value="ARM-like"/>
</dbReference>
<dbReference type="PANTHER" id="PTHR10997">
    <property type="entry name" value="IMPORTIN-7, 8, 11"/>
    <property type="match status" value="1"/>
</dbReference>
<feature type="domain" description="Exportin-2 C-terminal" evidence="1">
    <location>
        <begin position="440"/>
        <end position="871"/>
    </location>
</feature>
<dbReference type="InterPro" id="IPR013713">
    <property type="entry name" value="XPO2_central"/>
</dbReference>
<feature type="domain" description="Exportin-2 central" evidence="2">
    <location>
        <begin position="61"/>
        <end position="439"/>
    </location>
</feature>
<reference evidence="3 4" key="1">
    <citation type="submission" date="2019-02" db="EMBL/GenBank/DDBJ databases">
        <title>Genome sequencing of the rare red list fungi Hericium alpestre (H. flagellum).</title>
        <authorList>
            <person name="Buettner E."/>
            <person name="Kellner H."/>
        </authorList>
    </citation>
    <scope>NUCLEOTIDE SEQUENCE [LARGE SCALE GENOMIC DNA]</scope>
    <source>
        <strain evidence="3 4">DSM 108284</strain>
    </source>
</reference>
<dbReference type="GO" id="GO:0031267">
    <property type="term" value="F:small GTPase binding"/>
    <property type="evidence" value="ECO:0007669"/>
    <property type="project" value="InterPro"/>
</dbReference>
<keyword evidence="4" id="KW-1185">Reference proteome</keyword>